<evidence type="ECO:0000313" key="4">
    <source>
        <dbReference type="Proteomes" id="UP000486351"/>
    </source>
</evidence>
<organism evidence="3 4">
    <name type="scientific">Phytophthora fragariae</name>
    <dbReference type="NCBI Taxonomy" id="53985"/>
    <lineage>
        <taxon>Eukaryota</taxon>
        <taxon>Sar</taxon>
        <taxon>Stramenopiles</taxon>
        <taxon>Oomycota</taxon>
        <taxon>Peronosporomycetes</taxon>
        <taxon>Peronosporales</taxon>
        <taxon>Peronosporaceae</taxon>
        <taxon>Phytophthora</taxon>
    </lineage>
</organism>
<evidence type="ECO:0000256" key="1">
    <source>
        <dbReference type="SAM" id="Phobius"/>
    </source>
</evidence>
<keyword evidence="1" id="KW-1133">Transmembrane helix</keyword>
<evidence type="ECO:0008006" key="5">
    <source>
        <dbReference type="Google" id="ProtNLM"/>
    </source>
</evidence>
<dbReference type="AlphaFoldDB" id="A0A6G0RBD1"/>
<feature type="transmembrane region" description="Helical" evidence="1">
    <location>
        <begin position="12"/>
        <end position="31"/>
    </location>
</feature>
<sequence>MTHAFHLELQFVFIARCTTAALLSWCCRFLPGFAVDKRGLGRVRSTGTTACSVPVVSTLPWVWSSSDSGTRPAGNGVFGTLGSGALASALLSWSGVWIAAPASSSGVAGTASSAIFCGAVGAVLSCLLPVGVSVNADDRLAPVTVCFTSASTAFGWFGSIAKLTWWLLRRRVVVGCCSADRGATFGALWGCFVSGCLGCGVGAAF</sequence>
<feature type="signal peptide" evidence="2">
    <location>
        <begin position="1"/>
        <end position="20"/>
    </location>
</feature>
<keyword evidence="2" id="KW-0732">Signal</keyword>
<protein>
    <recommendedName>
        <fullName evidence="5">Secreted protein</fullName>
    </recommendedName>
</protein>
<evidence type="ECO:0000313" key="3">
    <source>
        <dbReference type="EMBL" id="KAE9325593.1"/>
    </source>
</evidence>
<comment type="caution">
    <text evidence="3">The sequence shown here is derived from an EMBL/GenBank/DDBJ whole genome shotgun (WGS) entry which is preliminary data.</text>
</comment>
<feature type="transmembrane region" description="Helical" evidence="1">
    <location>
        <begin position="140"/>
        <end position="161"/>
    </location>
</feature>
<keyword evidence="1" id="KW-0472">Membrane</keyword>
<reference evidence="3 4" key="1">
    <citation type="submission" date="2018-09" db="EMBL/GenBank/DDBJ databases">
        <title>Genomic investigation of the strawberry pathogen Phytophthora fragariae indicates pathogenicity is determined by transcriptional variation in three key races.</title>
        <authorList>
            <person name="Adams T.M."/>
            <person name="Armitage A.D."/>
            <person name="Sobczyk M.K."/>
            <person name="Bates H.J."/>
            <person name="Dunwell J.M."/>
            <person name="Nellist C.F."/>
            <person name="Harrison R.J."/>
        </authorList>
    </citation>
    <scope>NUCLEOTIDE SEQUENCE [LARGE SCALE GENOMIC DNA]</scope>
    <source>
        <strain evidence="3 4">NOV-77</strain>
    </source>
</reference>
<dbReference type="EMBL" id="QXFY01001178">
    <property type="protein sequence ID" value="KAE9325593.1"/>
    <property type="molecule type" value="Genomic_DNA"/>
</dbReference>
<dbReference type="Proteomes" id="UP000486351">
    <property type="component" value="Unassembled WGS sequence"/>
</dbReference>
<feature type="transmembrane region" description="Helical" evidence="1">
    <location>
        <begin position="114"/>
        <end position="134"/>
    </location>
</feature>
<proteinExistence type="predicted"/>
<keyword evidence="1" id="KW-0812">Transmembrane</keyword>
<feature type="chain" id="PRO_5026310040" description="Secreted protein" evidence="2">
    <location>
        <begin position="21"/>
        <end position="205"/>
    </location>
</feature>
<name>A0A6G0RBD1_9STRA</name>
<feature type="transmembrane region" description="Helical" evidence="1">
    <location>
        <begin position="83"/>
        <end position="102"/>
    </location>
</feature>
<accession>A0A6G0RBD1</accession>
<gene>
    <name evidence="3" type="ORF">PF008_g16835</name>
</gene>
<evidence type="ECO:0000256" key="2">
    <source>
        <dbReference type="SAM" id="SignalP"/>
    </source>
</evidence>